<dbReference type="GO" id="GO:0005524">
    <property type="term" value="F:ATP binding"/>
    <property type="evidence" value="ECO:0007669"/>
    <property type="project" value="UniProtKB-UniRule"/>
</dbReference>
<dbReference type="Pfam" id="PF00069">
    <property type="entry name" value="Pkinase"/>
    <property type="match status" value="3"/>
</dbReference>
<dbReference type="GO" id="GO:0004672">
    <property type="term" value="F:protein kinase activity"/>
    <property type="evidence" value="ECO:0007669"/>
    <property type="project" value="InterPro"/>
</dbReference>
<dbReference type="InterPro" id="IPR000719">
    <property type="entry name" value="Prot_kinase_dom"/>
</dbReference>
<evidence type="ECO:0000256" key="2">
    <source>
        <dbReference type="ARBA" id="ARBA00022840"/>
    </source>
</evidence>
<dbReference type="InterPro" id="IPR017441">
    <property type="entry name" value="Protein_kinase_ATP_BS"/>
</dbReference>
<evidence type="ECO:0000259" key="5">
    <source>
        <dbReference type="PROSITE" id="PS50011"/>
    </source>
</evidence>
<dbReference type="SUPFAM" id="SSF56112">
    <property type="entry name" value="Protein kinase-like (PK-like)"/>
    <property type="match status" value="3"/>
</dbReference>
<organism evidence="6">
    <name type="scientific">Amphora coffeiformis</name>
    <dbReference type="NCBI Taxonomy" id="265554"/>
    <lineage>
        <taxon>Eukaryota</taxon>
        <taxon>Sar</taxon>
        <taxon>Stramenopiles</taxon>
        <taxon>Ochrophyta</taxon>
        <taxon>Bacillariophyta</taxon>
        <taxon>Bacillariophyceae</taxon>
        <taxon>Bacillariophycidae</taxon>
        <taxon>Thalassiophysales</taxon>
        <taxon>Catenulaceae</taxon>
        <taxon>Amphora</taxon>
    </lineage>
</organism>
<dbReference type="InterPro" id="IPR011009">
    <property type="entry name" value="Kinase-like_dom_sf"/>
</dbReference>
<dbReference type="PROSITE" id="PS00107">
    <property type="entry name" value="PROTEIN_KINASE_ATP"/>
    <property type="match status" value="2"/>
</dbReference>
<feature type="domain" description="Protein kinase" evidence="5">
    <location>
        <begin position="44"/>
        <end position="302"/>
    </location>
</feature>
<dbReference type="PANTHER" id="PTHR24347">
    <property type="entry name" value="SERINE/THREONINE-PROTEIN KINASE"/>
    <property type="match status" value="1"/>
</dbReference>
<proteinExistence type="predicted"/>
<dbReference type="Gene3D" id="1.10.510.10">
    <property type="entry name" value="Transferase(Phosphotransferase) domain 1"/>
    <property type="match status" value="3"/>
</dbReference>
<feature type="binding site" evidence="3">
    <location>
        <position position="415"/>
    </location>
    <ligand>
        <name>ATP</name>
        <dbReference type="ChEBI" id="CHEBI:30616"/>
    </ligand>
</feature>
<keyword evidence="2 3" id="KW-0067">ATP-binding</keyword>
<dbReference type="InterPro" id="IPR008271">
    <property type="entry name" value="Ser/Thr_kinase_AS"/>
</dbReference>
<feature type="binding site" evidence="3">
    <location>
        <position position="74"/>
    </location>
    <ligand>
        <name>ATP</name>
        <dbReference type="ChEBI" id="CHEBI:30616"/>
    </ligand>
</feature>
<protein>
    <recommendedName>
        <fullName evidence="5">Protein kinase domain-containing protein</fullName>
    </recommendedName>
</protein>
<feature type="domain" description="Protein kinase" evidence="5">
    <location>
        <begin position="731"/>
        <end position="989"/>
    </location>
</feature>
<dbReference type="SMART" id="SM00220">
    <property type="entry name" value="S_TKc"/>
    <property type="match status" value="3"/>
</dbReference>
<evidence type="ECO:0000313" key="6">
    <source>
        <dbReference type="EMBL" id="CAE0403426.1"/>
    </source>
</evidence>
<feature type="domain" description="Protein kinase" evidence="5">
    <location>
        <begin position="386"/>
        <end position="645"/>
    </location>
</feature>
<evidence type="ECO:0000256" key="3">
    <source>
        <dbReference type="PROSITE-ProRule" id="PRU10141"/>
    </source>
</evidence>
<dbReference type="Gene3D" id="3.30.200.20">
    <property type="entry name" value="Phosphorylase Kinase, domain 1"/>
    <property type="match status" value="2"/>
</dbReference>
<dbReference type="EMBL" id="HBIM01001857">
    <property type="protein sequence ID" value="CAE0403426.1"/>
    <property type="molecule type" value="Transcribed_RNA"/>
</dbReference>
<name>A0A7S3KZB6_9STRA</name>
<keyword evidence="1 3" id="KW-0547">Nucleotide-binding</keyword>
<gene>
    <name evidence="6" type="ORF">ACOF00016_LOCUS1627</name>
</gene>
<dbReference type="PROSITE" id="PS50011">
    <property type="entry name" value="PROTEIN_KINASE_DOM"/>
    <property type="match status" value="3"/>
</dbReference>
<dbReference type="AlphaFoldDB" id="A0A7S3KZB6"/>
<dbReference type="CDD" id="cd05117">
    <property type="entry name" value="STKc_CAMK"/>
    <property type="match status" value="2"/>
</dbReference>
<accession>A0A7S3KZB6</accession>
<evidence type="ECO:0000256" key="1">
    <source>
        <dbReference type="ARBA" id="ARBA00022741"/>
    </source>
</evidence>
<dbReference type="FunFam" id="1.10.510.10:FF:000571">
    <property type="entry name" value="Maternal embryonic leucine zipper kinase"/>
    <property type="match status" value="2"/>
</dbReference>
<evidence type="ECO:0000256" key="4">
    <source>
        <dbReference type="SAM" id="MobiDB-lite"/>
    </source>
</evidence>
<reference evidence="6" key="1">
    <citation type="submission" date="2021-01" db="EMBL/GenBank/DDBJ databases">
        <authorList>
            <person name="Corre E."/>
            <person name="Pelletier E."/>
            <person name="Niang G."/>
            <person name="Scheremetjew M."/>
            <person name="Finn R."/>
            <person name="Kale V."/>
            <person name="Holt S."/>
            <person name="Cochrane G."/>
            <person name="Meng A."/>
            <person name="Brown T."/>
            <person name="Cohen L."/>
        </authorList>
    </citation>
    <scope>NUCLEOTIDE SEQUENCE</scope>
    <source>
        <strain evidence="6">CCMP127</strain>
    </source>
</reference>
<dbReference type="PROSITE" id="PS00108">
    <property type="entry name" value="PROTEIN_KINASE_ST"/>
    <property type="match status" value="2"/>
</dbReference>
<feature type="region of interest" description="Disordered" evidence="4">
    <location>
        <begin position="347"/>
        <end position="377"/>
    </location>
</feature>
<sequence length="1043" mass="118953">MSVDKKKKKVRKSLVDDGYDVLQAPSLGQPVRIVIHPQEFGNLYSVKEEIGLGAFAKVYRALHGNTNKEYAIKKIDREKMVWGDRDALQDEVNSLMIVREGPSIVQLYEVYEEDIYCYLVMELCRGGELFDRILEKREFSEKEARDCCRSILNGLEYMHERRVAHRDLKPENLLLTSDVDTTVKLADFGFARRVKQMNGLRTLCGTPGYLAPEILERFPAYDVGCDLWSVGVILYLLLVGYLPFEDEDEDKVFEKTRNGQYDFHPTYWKTVSTEAKTLVTKLLTVNPAKRWSATEALQADWVMRKDGGEKTSLNIDKLKEKVKPEKPAVEGDRVKNLNENFAGYLERTQDKEQQQQRFNKDDKAAKRPTRRFEEDSKSGKPFKEFYTLGDILGEGGYACVYRAVHKRTGDTYAVKDVNTSVLEKSNKSALQDEIAAMKLLRGGPHIIRLFDVFEEPDNTFMIMEEMKGGDLLTRISDKEVYTEREARKTCKILFDAMDYIHKKKIAHRDIKPENVLMVEAEDDTSIKIADFGFAKRVVKPNCLRTLCGTAQYVAPEVLDLQSSGYDQRADMWSVGVVIYILLGGYAPFEGPVQELARAICKADYCFHDKYWSDISDSAKEMIDHLLQINPVVRLSAENALQCKWMTIEDEALMVTDLSAAKEGMKNRAEESGRTHKPVDKFTSLDMSFTSALGTFEEVMSRRGKRTVLDPVTEDSGKIEDSSSGKTFDALYSWGRVIDDGEFWVIHECRHKQSKEIVAVKRVELNDLDPLDAVALQAEIACLKMVIDSPYVVKLKDVFDEPDFTYMILEPLRGGQLIDQIIEKKCYPEAEARLVARKVLLGLEHCHSRRVAIRNITCENLMITEAASSVDVKLSDFSFAKRVLHPNSLVTQCGTEGYVAPEVLEHRPAYDVQCDMWSVGVVLYILLGGYRPFRGDEDDVLRAIRYGEYKFHKRYWKGISDDAKILISRMLTVNPIGRITATAALSSDWFYDESEYSTEEEEEQMTESLKRTTIKKVGANFRDKCHARAIQQLVQVSISNCSDP</sequence>